<evidence type="ECO:0000256" key="1">
    <source>
        <dbReference type="SAM" id="MobiDB-lite"/>
    </source>
</evidence>
<protein>
    <recommendedName>
        <fullName evidence="4">Phage baseplate assembly protein V</fullName>
    </recommendedName>
</protein>
<accession>A0A544QQX4</accession>
<keyword evidence="3" id="KW-1185">Reference proteome</keyword>
<evidence type="ECO:0000313" key="2">
    <source>
        <dbReference type="EMBL" id="TQQ81845.1"/>
    </source>
</evidence>
<name>A0A544QQX4_9EURY</name>
<reference evidence="2 3" key="1">
    <citation type="submission" date="2019-02" db="EMBL/GenBank/DDBJ databases">
        <title>Halonotius sp. a new haloqrchaeon isolated from saline water.</title>
        <authorList>
            <person name="Duran-Viseras A."/>
            <person name="Sanchez-Porro C."/>
            <person name="Ventosa A."/>
        </authorList>
    </citation>
    <scope>NUCLEOTIDE SEQUENCE [LARGE SCALE GENOMIC DNA]</scope>
    <source>
        <strain evidence="2 3">F9-27</strain>
    </source>
</reference>
<gene>
    <name evidence="2" type="ORF">EWF95_02605</name>
</gene>
<evidence type="ECO:0008006" key="4">
    <source>
        <dbReference type="Google" id="ProtNLM"/>
    </source>
</evidence>
<dbReference type="RefSeq" id="WP_142442498.1">
    <property type="nucleotide sequence ID" value="NZ_SESI01000001.1"/>
</dbReference>
<dbReference type="AlphaFoldDB" id="A0A544QQX4"/>
<dbReference type="Proteomes" id="UP000315385">
    <property type="component" value="Unassembled WGS sequence"/>
</dbReference>
<sequence>MFAEPAERHVYVSVKVTPEEYYEKIAFATTKSGLWVVPEVGDMVEIYEIGRESYVARTPHNPPQEFDMPPLSEGDFCLKFNAETELMFSEQSDGSINLDVRADGNITLSATGETLDVVSAGDVNLTAASDSRVHVDGGDVVIGDEANAVGVAKADHTHPYVGGGDNSGSRTSGPPNEAGTTTLVE</sequence>
<organism evidence="2 3">
    <name type="scientific">Halonotius roseus</name>
    <dbReference type="NCBI Taxonomy" id="2511997"/>
    <lineage>
        <taxon>Archaea</taxon>
        <taxon>Methanobacteriati</taxon>
        <taxon>Methanobacteriota</taxon>
        <taxon>Stenosarchaea group</taxon>
        <taxon>Halobacteria</taxon>
        <taxon>Halobacteriales</taxon>
        <taxon>Haloferacaceae</taxon>
        <taxon>Halonotius</taxon>
    </lineage>
</organism>
<evidence type="ECO:0000313" key="3">
    <source>
        <dbReference type="Proteomes" id="UP000315385"/>
    </source>
</evidence>
<feature type="compositionally biased region" description="Polar residues" evidence="1">
    <location>
        <begin position="167"/>
        <end position="185"/>
    </location>
</feature>
<dbReference type="OrthoDB" id="204158at2157"/>
<proteinExistence type="predicted"/>
<dbReference type="EMBL" id="SESI01000001">
    <property type="protein sequence ID" value="TQQ81845.1"/>
    <property type="molecule type" value="Genomic_DNA"/>
</dbReference>
<feature type="region of interest" description="Disordered" evidence="1">
    <location>
        <begin position="153"/>
        <end position="185"/>
    </location>
</feature>
<comment type="caution">
    <text evidence="2">The sequence shown here is derived from an EMBL/GenBank/DDBJ whole genome shotgun (WGS) entry which is preliminary data.</text>
</comment>